<feature type="non-terminal residue" evidence="1">
    <location>
        <position position="1"/>
    </location>
</feature>
<proteinExistence type="predicted"/>
<organism evidence="1 2">
    <name type="scientific">Candidatus Dojkabacteria bacterium</name>
    <dbReference type="NCBI Taxonomy" id="2099670"/>
    <lineage>
        <taxon>Bacteria</taxon>
        <taxon>Candidatus Dojkabacteria</taxon>
    </lineage>
</organism>
<reference evidence="1" key="1">
    <citation type="submission" date="2020-04" db="EMBL/GenBank/DDBJ databases">
        <authorList>
            <person name="Zhang T."/>
        </authorList>
    </citation>
    <scope>NUCLEOTIDE SEQUENCE</scope>
    <source>
        <strain evidence="1">HKST-UBA13</strain>
    </source>
</reference>
<dbReference type="EMBL" id="JAGQLJ010000042">
    <property type="protein sequence ID" value="MCA9381016.1"/>
    <property type="molecule type" value="Genomic_DNA"/>
</dbReference>
<evidence type="ECO:0000313" key="1">
    <source>
        <dbReference type="EMBL" id="MCA9381016.1"/>
    </source>
</evidence>
<protein>
    <submittedName>
        <fullName evidence="1">Uncharacterized protein</fullName>
    </submittedName>
</protein>
<accession>A0A955L1K4</accession>
<evidence type="ECO:0000313" key="2">
    <source>
        <dbReference type="Proteomes" id="UP000775877"/>
    </source>
</evidence>
<gene>
    <name evidence="1" type="ORF">KC678_02020</name>
</gene>
<sequence>EQSKFGDGSNSGSGNVTTAVHNHYGPRKEISQTVGTFDTDGAVQELVIDFDGTVLGSAAYPLLAPKLPAGSIVEDVYLYVDEVFVLGGTTPAIEIGTEGSEVTNGFTITQAQAQAVGIKDVTSALSGTWTAGLAAETTVGIALSGTTPTTTTAGKARVVIRYVSV</sequence>
<dbReference type="Proteomes" id="UP000775877">
    <property type="component" value="Unassembled WGS sequence"/>
</dbReference>
<name>A0A955L1K4_9BACT</name>
<dbReference type="AlphaFoldDB" id="A0A955L1K4"/>
<reference evidence="1" key="2">
    <citation type="journal article" date="2021" name="Microbiome">
        <title>Successional dynamics and alternative stable states in a saline activated sludge microbial community over 9 years.</title>
        <authorList>
            <person name="Wang Y."/>
            <person name="Ye J."/>
            <person name="Ju F."/>
            <person name="Liu L."/>
            <person name="Boyd J.A."/>
            <person name="Deng Y."/>
            <person name="Parks D.H."/>
            <person name="Jiang X."/>
            <person name="Yin X."/>
            <person name="Woodcroft B.J."/>
            <person name="Tyson G.W."/>
            <person name="Hugenholtz P."/>
            <person name="Polz M.F."/>
            <person name="Zhang T."/>
        </authorList>
    </citation>
    <scope>NUCLEOTIDE SEQUENCE</scope>
    <source>
        <strain evidence="1">HKST-UBA13</strain>
    </source>
</reference>
<comment type="caution">
    <text evidence="1">The sequence shown here is derived from an EMBL/GenBank/DDBJ whole genome shotgun (WGS) entry which is preliminary data.</text>
</comment>